<dbReference type="EMBL" id="JBHSRD010000002">
    <property type="protein sequence ID" value="MFC6006278.1"/>
    <property type="molecule type" value="Genomic_DNA"/>
</dbReference>
<name>A0ABW1JBX6_9ACTN</name>
<proteinExistence type="predicted"/>
<accession>A0ABW1JBX6</accession>
<organism evidence="2 3">
    <name type="scientific">Angustibacter luteus</name>
    <dbReference type="NCBI Taxonomy" id="658456"/>
    <lineage>
        <taxon>Bacteria</taxon>
        <taxon>Bacillati</taxon>
        <taxon>Actinomycetota</taxon>
        <taxon>Actinomycetes</taxon>
        <taxon>Kineosporiales</taxon>
        <taxon>Kineosporiaceae</taxon>
    </lineage>
</organism>
<comment type="caution">
    <text evidence="2">The sequence shown here is derived from an EMBL/GenBank/DDBJ whole genome shotgun (WGS) entry which is preliminary data.</text>
</comment>
<keyword evidence="3" id="KW-1185">Reference proteome</keyword>
<feature type="region of interest" description="Disordered" evidence="1">
    <location>
        <begin position="77"/>
        <end position="109"/>
    </location>
</feature>
<evidence type="ECO:0000313" key="3">
    <source>
        <dbReference type="Proteomes" id="UP001596189"/>
    </source>
</evidence>
<evidence type="ECO:0000313" key="2">
    <source>
        <dbReference type="EMBL" id="MFC6006278.1"/>
    </source>
</evidence>
<dbReference type="RefSeq" id="WP_345717128.1">
    <property type="nucleotide sequence ID" value="NZ_BAABFP010000005.1"/>
</dbReference>
<reference evidence="3" key="1">
    <citation type="journal article" date="2019" name="Int. J. Syst. Evol. Microbiol.">
        <title>The Global Catalogue of Microorganisms (GCM) 10K type strain sequencing project: providing services to taxonomists for standard genome sequencing and annotation.</title>
        <authorList>
            <consortium name="The Broad Institute Genomics Platform"/>
            <consortium name="The Broad Institute Genome Sequencing Center for Infectious Disease"/>
            <person name="Wu L."/>
            <person name="Ma J."/>
        </authorList>
    </citation>
    <scope>NUCLEOTIDE SEQUENCE [LARGE SCALE GENOMIC DNA]</scope>
    <source>
        <strain evidence="3">KACC 14249</strain>
    </source>
</reference>
<sequence length="109" mass="11898">MHYSFGQLLTPEDLQAEQDYHREMRYRHNRLLGHGVVQGLGVTIGDGATVVVGAGSAIDSCGRELVLTGDAVVDVTGTSQPEGPLDLTATWAQESRPVRRRPSPWSWRG</sequence>
<gene>
    <name evidence="2" type="ORF">ACFQDO_03960</name>
</gene>
<dbReference type="Proteomes" id="UP001596189">
    <property type="component" value="Unassembled WGS sequence"/>
</dbReference>
<protein>
    <submittedName>
        <fullName evidence="2">Uncharacterized protein</fullName>
    </submittedName>
</protein>
<evidence type="ECO:0000256" key="1">
    <source>
        <dbReference type="SAM" id="MobiDB-lite"/>
    </source>
</evidence>